<name>A0A7M2YUJ8_9ACTN</name>
<evidence type="ECO:0000256" key="2">
    <source>
        <dbReference type="SAM" id="Phobius"/>
    </source>
</evidence>
<dbReference type="EMBL" id="QQZY01000007">
    <property type="protein sequence ID" value="RDI73675.1"/>
    <property type="molecule type" value="Genomic_DNA"/>
</dbReference>
<keyword evidence="2" id="KW-0812">Transmembrane</keyword>
<feature type="transmembrane region" description="Helical" evidence="2">
    <location>
        <begin position="6"/>
        <end position="27"/>
    </location>
</feature>
<dbReference type="Proteomes" id="UP000254134">
    <property type="component" value="Unassembled WGS sequence"/>
</dbReference>
<proteinExistence type="predicted"/>
<evidence type="ECO:0000313" key="4">
    <source>
        <dbReference type="Proteomes" id="UP000254134"/>
    </source>
</evidence>
<protein>
    <submittedName>
        <fullName evidence="3">Uncharacterized protein</fullName>
    </submittedName>
</protein>
<accession>A0A7M2YUJ8</accession>
<keyword evidence="2" id="KW-1133">Transmembrane helix</keyword>
<organism evidence="3 4">
    <name type="scientific">Gaiella occulta</name>
    <dbReference type="NCBI Taxonomy" id="1002870"/>
    <lineage>
        <taxon>Bacteria</taxon>
        <taxon>Bacillati</taxon>
        <taxon>Actinomycetota</taxon>
        <taxon>Thermoleophilia</taxon>
        <taxon>Gaiellales</taxon>
        <taxon>Gaiellaceae</taxon>
        <taxon>Gaiella</taxon>
    </lineage>
</organism>
<keyword evidence="4" id="KW-1185">Reference proteome</keyword>
<feature type="region of interest" description="Disordered" evidence="1">
    <location>
        <begin position="29"/>
        <end position="70"/>
    </location>
</feature>
<reference evidence="3 4" key="1">
    <citation type="submission" date="2018-07" db="EMBL/GenBank/DDBJ databases">
        <title>High-quality-draft genome sequence of Gaiella occulta.</title>
        <authorList>
            <person name="Severino R."/>
            <person name="Froufe H.J.C."/>
            <person name="Rainey F.A."/>
            <person name="Barroso C."/>
            <person name="Albuquerque L."/>
            <person name="Lobo-Da-Cunha A."/>
            <person name="Da Costa M.S."/>
            <person name="Egas C."/>
        </authorList>
    </citation>
    <scope>NUCLEOTIDE SEQUENCE [LARGE SCALE GENOMIC DNA]</scope>
    <source>
        <strain evidence="3 4">F2-233</strain>
    </source>
</reference>
<evidence type="ECO:0000256" key="1">
    <source>
        <dbReference type="SAM" id="MobiDB-lite"/>
    </source>
</evidence>
<reference evidence="4" key="2">
    <citation type="journal article" date="2019" name="MicrobiologyOpen">
        <title>High-quality draft genome sequence of Gaiella occulta isolated from a 150 meter deep mineral water borehole and comparison with the genome sequences of other deep-branching lineages of the phylum Actinobacteria.</title>
        <authorList>
            <person name="Severino R."/>
            <person name="Froufe H.J.C."/>
            <person name="Barroso C."/>
            <person name="Albuquerque L."/>
            <person name="Lobo-da-Cunha A."/>
            <person name="da Costa M.S."/>
            <person name="Egas C."/>
        </authorList>
    </citation>
    <scope>NUCLEOTIDE SEQUENCE [LARGE SCALE GENOMIC DNA]</scope>
    <source>
        <strain evidence="4">F2-233</strain>
    </source>
</reference>
<sequence>MSKQTLVVIVGAIVLFAVGIIGALSFTGASTSGGHQMPNGQTMTGEMTGQTGGTGTMQAGQTMPGMDMTP</sequence>
<comment type="caution">
    <text evidence="3">The sequence shown here is derived from an EMBL/GenBank/DDBJ whole genome shotgun (WGS) entry which is preliminary data.</text>
</comment>
<evidence type="ECO:0000313" key="3">
    <source>
        <dbReference type="EMBL" id="RDI73675.1"/>
    </source>
</evidence>
<feature type="compositionally biased region" description="Low complexity" evidence="1">
    <location>
        <begin position="40"/>
        <end position="49"/>
    </location>
</feature>
<gene>
    <name evidence="3" type="ORF">Gocc_2588</name>
</gene>
<keyword evidence="2" id="KW-0472">Membrane</keyword>
<dbReference type="RefSeq" id="WP_114796994.1">
    <property type="nucleotide sequence ID" value="NZ_QQZY01000007.1"/>
</dbReference>
<dbReference type="AlphaFoldDB" id="A0A7M2YUJ8"/>